<organism evidence="8">
    <name type="scientific">gut metagenome</name>
    <dbReference type="NCBI Taxonomy" id="749906"/>
    <lineage>
        <taxon>unclassified sequences</taxon>
        <taxon>metagenomes</taxon>
        <taxon>organismal metagenomes</taxon>
    </lineage>
</organism>
<evidence type="ECO:0000256" key="2">
    <source>
        <dbReference type="ARBA" id="ARBA00022475"/>
    </source>
</evidence>
<evidence type="ECO:0000256" key="6">
    <source>
        <dbReference type="ARBA" id="ARBA00023315"/>
    </source>
</evidence>
<feature type="transmembrane region" description="Helical" evidence="7">
    <location>
        <begin position="12"/>
        <end position="41"/>
    </location>
</feature>
<accession>J9GJI0</accession>
<comment type="caution">
    <text evidence="8">The sequence shown here is derived from an EMBL/GenBank/DDBJ whole genome shotgun (WGS) entry which is preliminary data.</text>
</comment>
<dbReference type="PANTHER" id="PTHR30606:SF10">
    <property type="entry name" value="PHOSPHATIDYLINOSITOL MANNOSIDE ACYLTRANSFERASE"/>
    <property type="match status" value="1"/>
</dbReference>
<proteinExistence type="predicted"/>
<keyword evidence="4 8" id="KW-0808">Transferase</keyword>
<evidence type="ECO:0000313" key="8">
    <source>
        <dbReference type="EMBL" id="EJX07404.1"/>
    </source>
</evidence>
<keyword evidence="6 8" id="KW-0012">Acyltransferase</keyword>
<dbReference type="Pfam" id="PF03279">
    <property type="entry name" value="Lip_A_acyltrans"/>
    <property type="match status" value="1"/>
</dbReference>
<keyword evidence="5 7" id="KW-0472">Membrane</keyword>
<reference evidence="8" key="1">
    <citation type="journal article" date="2012" name="PLoS ONE">
        <title>Gene sets for utilization of primary and secondary nutrition supplies in the distal gut of endangered iberian lynx.</title>
        <authorList>
            <person name="Alcaide M."/>
            <person name="Messina E."/>
            <person name="Richter M."/>
            <person name="Bargiela R."/>
            <person name="Peplies J."/>
            <person name="Huws S.A."/>
            <person name="Newbold C.J."/>
            <person name="Golyshin P.N."/>
            <person name="Simon M.A."/>
            <person name="Lopez G."/>
            <person name="Yakimov M.M."/>
            <person name="Ferrer M."/>
        </authorList>
    </citation>
    <scope>NUCLEOTIDE SEQUENCE</scope>
</reference>
<evidence type="ECO:0000256" key="1">
    <source>
        <dbReference type="ARBA" id="ARBA00004533"/>
    </source>
</evidence>
<keyword evidence="2" id="KW-1003">Cell membrane</keyword>
<dbReference type="InterPro" id="IPR004960">
    <property type="entry name" value="LipA_acyltrans"/>
</dbReference>
<name>J9GJI0_9ZZZZ</name>
<evidence type="ECO:0000256" key="3">
    <source>
        <dbReference type="ARBA" id="ARBA00022519"/>
    </source>
</evidence>
<evidence type="ECO:0000256" key="4">
    <source>
        <dbReference type="ARBA" id="ARBA00022679"/>
    </source>
</evidence>
<dbReference type="GO" id="GO:1901137">
    <property type="term" value="P:carbohydrate derivative biosynthetic process"/>
    <property type="evidence" value="ECO:0007669"/>
    <property type="project" value="UniProtKB-ARBA"/>
</dbReference>
<dbReference type="GO" id="GO:0005886">
    <property type="term" value="C:plasma membrane"/>
    <property type="evidence" value="ECO:0007669"/>
    <property type="project" value="UniProtKB-SubCell"/>
</dbReference>
<dbReference type="PANTHER" id="PTHR30606">
    <property type="entry name" value="LIPID A BIOSYNTHESIS LAUROYL ACYLTRANSFERASE"/>
    <property type="match status" value="1"/>
</dbReference>
<keyword evidence="3" id="KW-0997">Cell inner membrane</keyword>
<comment type="subcellular location">
    <subcellularLocation>
        <location evidence="1">Cell inner membrane</location>
    </subcellularLocation>
</comment>
<evidence type="ECO:0000256" key="5">
    <source>
        <dbReference type="ARBA" id="ARBA00023136"/>
    </source>
</evidence>
<sequence>MKLTKLTYHLIFSLWYLLSLLPLPLLYVLSDLLYFPLYYIVRYRRTTVRQNLEQSFPEKDHSEIISIEKEFYAFFCDYIFETLKLFTLSRKQLTRRMTFEGIEDIVDTMEKEHKNFCFVYLGHYCNWEWIASMPYWVPDHILCAQIYHPLRNPAFDQLFLRLRNQFGGECIGMKETLRRIIQLKREGQKTIIGFISDQAPKWNSIHHWCDFLHHDTPVFIGTEKIGKQVDALIYYADVKRVKRGHYHCRFVPMAKETRKIPDYELTDTFTRQLEAMIRQNPPYWLWSHNRWKRTKEEWILRQAEMEKEHTANHCS</sequence>
<dbReference type="GO" id="GO:0016746">
    <property type="term" value="F:acyltransferase activity"/>
    <property type="evidence" value="ECO:0007669"/>
    <property type="project" value="UniProtKB-KW"/>
</dbReference>
<dbReference type="EMBL" id="AMCI01000885">
    <property type="protein sequence ID" value="EJX07404.1"/>
    <property type="molecule type" value="Genomic_DNA"/>
</dbReference>
<protein>
    <submittedName>
        <fullName evidence="8">Acyltransferase, HtrB/MsbB family</fullName>
    </submittedName>
</protein>
<dbReference type="CDD" id="cd07984">
    <property type="entry name" value="LPLAT_LABLAT-like"/>
    <property type="match status" value="1"/>
</dbReference>
<evidence type="ECO:0000256" key="7">
    <source>
        <dbReference type="SAM" id="Phobius"/>
    </source>
</evidence>
<gene>
    <name evidence="8" type="ORF">EVA_04462</name>
</gene>
<keyword evidence="7" id="KW-1133">Transmembrane helix</keyword>
<keyword evidence="7" id="KW-0812">Transmembrane</keyword>
<dbReference type="GO" id="GO:0008610">
    <property type="term" value="P:lipid biosynthetic process"/>
    <property type="evidence" value="ECO:0007669"/>
    <property type="project" value="UniProtKB-ARBA"/>
</dbReference>
<dbReference type="AlphaFoldDB" id="J9GJI0"/>